<dbReference type="NCBIfam" id="NF000797">
    <property type="entry name" value="PRK00054.1-2"/>
    <property type="match status" value="1"/>
</dbReference>
<feature type="binding site" evidence="11 13">
    <location>
        <position position="244"/>
    </location>
    <ligand>
        <name>[2Fe-2S] cluster</name>
        <dbReference type="ChEBI" id="CHEBI:190135"/>
    </ligand>
</feature>
<dbReference type="RefSeq" id="WP_075104738.1">
    <property type="nucleotide sequence ID" value="NZ_MSJM01000004.1"/>
</dbReference>
<evidence type="ECO:0000256" key="2">
    <source>
        <dbReference type="ARBA" id="ARBA00022448"/>
    </source>
</evidence>
<dbReference type="GO" id="GO:0044205">
    <property type="term" value="P:'de novo' UMP biosynthetic process"/>
    <property type="evidence" value="ECO:0007669"/>
    <property type="project" value="UniProtKB-UniRule"/>
</dbReference>
<dbReference type="Gene3D" id="3.40.50.80">
    <property type="entry name" value="Nucleotide-binding domain of ferredoxin-NADP reductase (FNR) module"/>
    <property type="match status" value="1"/>
</dbReference>
<keyword evidence="5 11" id="KW-0479">Metal-binding</keyword>
<name>A0A1Q8E7U0_9STRE</name>
<dbReference type="GO" id="GO:0016491">
    <property type="term" value="F:oxidoreductase activity"/>
    <property type="evidence" value="ECO:0007669"/>
    <property type="project" value="InterPro"/>
</dbReference>
<feature type="binding site" evidence="11 12">
    <location>
        <begin position="51"/>
        <end position="54"/>
    </location>
    <ligand>
        <name>FAD</name>
        <dbReference type="ChEBI" id="CHEBI:57692"/>
    </ligand>
</feature>
<dbReference type="GO" id="GO:0009055">
    <property type="term" value="F:electron transfer activity"/>
    <property type="evidence" value="ECO:0007669"/>
    <property type="project" value="UniProtKB-UniRule"/>
</dbReference>
<evidence type="ECO:0000256" key="3">
    <source>
        <dbReference type="ARBA" id="ARBA00022630"/>
    </source>
</evidence>
<evidence type="ECO:0000256" key="6">
    <source>
        <dbReference type="ARBA" id="ARBA00022827"/>
    </source>
</evidence>
<dbReference type="HAMAP" id="MF_01211">
    <property type="entry name" value="DHODB_Fe_S_bind"/>
    <property type="match status" value="1"/>
</dbReference>
<dbReference type="InterPro" id="IPR012165">
    <property type="entry name" value="Cyt_c3_hydrogenase_gsu"/>
</dbReference>
<feature type="binding site" evidence="11 13">
    <location>
        <position position="225"/>
    </location>
    <ligand>
        <name>[2Fe-2S] cluster</name>
        <dbReference type="ChEBI" id="CHEBI:190135"/>
    </ligand>
</feature>
<dbReference type="InterPro" id="IPR008333">
    <property type="entry name" value="Cbr1-like_FAD-bd_dom"/>
</dbReference>
<protein>
    <recommendedName>
        <fullName evidence="11">Dihydroorotate dehydrogenase B (NAD(+)), electron transfer subunit</fullName>
    </recommendedName>
    <alternativeName>
        <fullName evidence="11">Dihydroorotate oxidase B, electron transfer subunit</fullName>
    </alternativeName>
</protein>
<dbReference type="Gene3D" id="2.10.240.10">
    <property type="entry name" value="Dihydroorotate dehydrogenase, electron transfer subunit"/>
    <property type="match status" value="1"/>
</dbReference>
<dbReference type="InterPro" id="IPR039261">
    <property type="entry name" value="FNR_nucleotide-bd"/>
</dbReference>
<keyword evidence="4 11" id="KW-0001">2Fe-2S</keyword>
<keyword evidence="10 11" id="KW-0411">Iron-sulfur</keyword>
<dbReference type="AlphaFoldDB" id="A0A1Q8E7U0"/>
<evidence type="ECO:0000256" key="7">
    <source>
        <dbReference type="ARBA" id="ARBA00022975"/>
    </source>
</evidence>
<organism evidence="15 16">
    <name type="scientific">Streptococcus cuniculi</name>
    <dbReference type="NCBI Taxonomy" id="1432788"/>
    <lineage>
        <taxon>Bacteria</taxon>
        <taxon>Bacillati</taxon>
        <taxon>Bacillota</taxon>
        <taxon>Bacilli</taxon>
        <taxon>Lactobacillales</taxon>
        <taxon>Streptococcaceae</taxon>
        <taxon>Streptococcus</taxon>
    </lineage>
</organism>
<evidence type="ECO:0000313" key="16">
    <source>
        <dbReference type="Proteomes" id="UP000186890"/>
    </source>
</evidence>
<dbReference type="Pfam" id="PF00175">
    <property type="entry name" value="NAD_binding_1"/>
    <property type="match status" value="1"/>
</dbReference>
<dbReference type="PANTHER" id="PTHR43513">
    <property type="entry name" value="DIHYDROOROTATE DEHYDROGENASE B (NAD(+)), ELECTRON TRANSFER SUBUNIT"/>
    <property type="match status" value="1"/>
</dbReference>
<proteinExistence type="inferred from homology"/>
<comment type="cofactor">
    <cofactor evidence="13">
        <name>[2Fe-2S] cluster</name>
        <dbReference type="ChEBI" id="CHEBI:190135"/>
    </cofactor>
    <text evidence="13">Binds 1 [2Fe-2S] cluster per subunit.</text>
</comment>
<dbReference type="UniPathway" id="UPA00070">
    <property type="reaction ID" value="UER00945"/>
</dbReference>
<feature type="binding site" evidence="11 12">
    <location>
        <begin position="75"/>
        <end position="76"/>
    </location>
    <ligand>
        <name>FAD</name>
        <dbReference type="ChEBI" id="CHEBI:57692"/>
    </ligand>
</feature>
<evidence type="ECO:0000256" key="13">
    <source>
        <dbReference type="PIRSR" id="PIRSR006816-2"/>
    </source>
</evidence>
<dbReference type="InterPro" id="IPR017927">
    <property type="entry name" value="FAD-bd_FR_type"/>
</dbReference>
<comment type="caution">
    <text evidence="15">The sequence shown here is derived from an EMBL/GenBank/DDBJ whole genome shotgun (WGS) entry which is preliminary data.</text>
</comment>
<comment type="subunit">
    <text evidence="11">Heterotetramer of 2 PyrK and 2 PyrD type B subunits.</text>
</comment>
<reference evidence="16" key="1">
    <citation type="submission" date="2016-12" db="EMBL/GenBank/DDBJ databases">
        <authorList>
            <person name="Gulvik C.A."/>
        </authorList>
    </citation>
    <scope>NUCLEOTIDE SEQUENCE [LARGE SCALE GENOMIC DNA]</scope>
    <source>
        <strain evidence="16">NED12-00049-6B</strain>
    </source>
</reference>
<comment type="function">
    <text evidence="11">Responsible for channeling the electrons from the oxidation of dihydroorotate from the FMN redox center in the PyrD type B subunit to the ultimate electron acceptor NAD(+).</text>
</comment>
<dbReference type="InterPro" id="IPR019480">
    <property type="entry name" value="Dihydroorotate_DH_Fe-S-bd"/>
</dbReference>
<feature type="binding site" evidence="11 13">
    <location>
        <position position="220"/>
    </location>
    <ligand>
        <name>[2Fe-2S] cluster</name>
        <dbReference type="ChEBI" id="CHEBI:190135"/>
    </ligand>
</feature>
<comment type="cofactor">
    <cofactor evidence="11">
        <name>[2Fe-2S] cluster</name>
        <dbReference type="ChEBI" id="CHEBI:190135"/>
    </cofactor>
    <text evidence="11">Binds 1 [2Fe-2S] cluster per subunit.</text>
</comment>
<comment type="similarity">
    <text evidence="1 11">Belongs to the PyrK family.</text>
</comment>
<dbReference type="PROSITE" id="PS51384">
    <property type="entry name" value="FAD_FR"/>
    <property type="match status" value="1"/>
</dbReference>
<comment type="pathway">
    <text evidence="11">Pyrimidine metabolism; UMP biosynthesis via de novo pathway; orotate from (S)-dihydroorotate (NAD(+) route): step 1/1.</text>
</comment>
<evidence type="ECO:0000256" key="12">
    <source>
        <dbReference type="PIRSR" id="PIRSR006816-1"/>
    </source>
</evidence>
<feature type="binding site" evidence="11 12">
    <location>
        <begin position="68"/>
        <end position="70"/>
    </location>
    <ligand>
        <name>FAD</name>
        <dbReference type="ChEBI" id="CHEBI:57692"/>
    </ligand>
</feature>
<evidence type="ECO:0000256" key="9">
    <source>
        <dbReference type="ARBA" id="ARBA00023004"/>
    </source>
</evidence>
<evidence type="ECO:0000256" key="10">
    <source>
        <dbReference type="ARBA" id="ARBA00023014"/>
    </source>
</evidence>
<dbReference type="SUPFAM" id="SSF52343">
    <property type="entry name" value="Ferredoxin reductase-like, C-terminal NADP-linked domain"/>
    <property type="match status" value="1"/>
</dbReference>
<dbReference type="InterPro" id="IPR001433">
    <property type="entry name" value="OxRdtase_FAD/NAD-bd"/>
</dbReference>
<dbReference type="Pfam" id="PF00970">
    <property type="entry name" value="FAD_binding_6"/>
    <property type="match status" value="1"/>
</dbReference>
<dbReference type="GO" id="GO:0051537">
    <property type="term" value="F:2 iron, 2 sulfur cluster binding"/>
    <property type="evidence" value="ECO:0007669"/>
    <property type="project" value="UniProtKB-KW"/>
</dbReference>
<feature type="binding site" evidence="11 13">
    <location>
        <position position="228"/>
    </location>
    <ligand>
        <name>[2Fe-2S] cluster</name>
        <dbReference type="ChEBI" id="CHEBI:190135"/>
    </ligand>
</feature>
<feature type="domain" description="FAD-binding FR-type" evidence="14">
    <location>
        <begin position="2"/>
        <end position="100"/>
    </location>
</feature>
<dbReference type="GO" id="GO:0050660">
    <property type="term" value="F:flavin adenine dinucleotide binding"/>
    <property type="evidence" value="ECO:0007669"/>
    <property type="project" value="InterPro"/>
</dbReference>
<dbReference type="OrthoDB" id="9778346at2"/>
<keyword evidence="16" id="KW-1185">Reference proteome</keyword>
<dbReference type="EMBL" id="MSJM01000004">
    <property type="protein sequence ID" value="OLF47864.1"/>
    <property type="molecule type" value="Genomic_DNA"/>
</dbReference>
<keyword evidence="7 11" id="KW-0665">Pyrimidine biosynthesis</keyword>
<evidence type="ECO:0000256" key="4">
    <source>
        <dbReference type="ARBA" id="ARBA00022714"/>
    </source>
</evidence>
<keyword evidence="2 11" id="KW-0813">Transport</keyword>
<keyword evidence="6 11" id="KW-0274">FAD</keyword>
<evidence type="ECO:0000256" key="8">
    <source>
        <dbReference type="ARBA" id="ARBA00022982"/>
    </source>
</evidence>
<comment type="cofactor">
    <cofactor evidence="11 12">
        <name>FAD</name>
        <dbReference type="ChEBI" id="CHEBI:57692"/>
    </cofactor>
    <text evidence="11 12">Binds 1 FAD per subunit.</text>
</comment>
<gene>
    <name evidence="11" type="primary">pyrK</name>
    <name evidence="15" type="ORF">BU202_05205</name>
</gene>
<evidence type="ECO:0000256" key="11">
    <source>
        <dbReference type="HAMAP-Rule" id="MF_01211"/>
    </source>
</evidence>
<accession>A0A1Q8E7U0</accession>
<dbReference type="SUPFAM" id="SSF63380">
    <property type="entry name" value="Riboflavin synthase domain-like"/>
    <property type="match status" value="1"/>
</dbReference>
<dbReference type="Pfam" id="PF10418">
    <property type="entry name" value="DHODB_Fe-S_bind"/>
    <property type="match status" value="1"/>
</dbReference>
<evidence type="ECO:0000256" key="5">
    <source>
        <dbReference type="ARBA" id="ARBA00022723"/>
    </source>
</evidence>
<keyword evidence="3 11" id="KW-0285">Flavoprotein</keyword>
<dbReference type="InterPro" id="IPR023455">
    <property type="entry name" value="Dihydroorotate_DHASE_ETsu"/>
</dbReference>
<evidence type="ECO:0000313" key="15">
    <source>
        <dbReference type="EMBL" id="OLF47864.1"/>
    </source>
</evidence>
<evidence type="ECO:0000256" key="1">
    <source>
        <dbReference type="ARBA" id="ARBA00006422"/>
    </source>
</evidence>
<dbReference type="InterPro" id="IPR017938">
    <property type="entry name" value="Riboflavin_synthase-like_b-brl"/>
</dbReference>
<dbReference type="InterPro" id="IPR037117">
    <property type="entry name" value="Dihydroorotate_DH_ele_sf"/>
</dbReference>
<dbReference type="PANTHER" id="PTHR43513:SF3">
    <property type="entry name" value="DIHYDROOROTATE DEHYDROGENASE B (NAD(+)), ELECTRON TRANSFER SUBUNIT-RELATED"/>
    <property type="match status" value="1"/>
</dbReference>
<dbReference type="CDD" id="cd06218">
    <property type="entry name" value="DHOD_e_trans"/>
    <property type="match status" value="1"/>
</dbReference>
<keyword evidence="9 11" id="KW-0408">Iron</keyword>
<dbReference type="Proteomes" id="UP000186890">
    <property type="component" value="Unassembled WGS sequence"/>
</dbReference>
<dbReference type="InterPro" id="IPR050353">
    <property type="entry name" value="PyrK_electron_transfer"/>
</dbReference>
<dbReference type="GO" id="GO:0046872">
    <property type="term" value="F:metal ion binding"/>
    <property type="evidence" value="ECO:0007669"/>
    <property type="project" value="UniProtKB-KW"/>
</dbReference>
<evidence type="ECO:0000259" key="14">
    <source>
        <dbReference type="PROSITE" id="PS51384"/>
    </source>
</evidence>
<dbReference type="Gene3D" id="2.40.30.10">
    <property type="entry name" value="Translation factors"/>
    <property type="match status" value="1"/>
</dbReference>
<sequence length="257" mass="28095">MILKEMMTVVRQDCLAPNIFSLVLKGEMVAEMKPGQFVHLKVPDKSMVLRRPISISEIDVKKREARLIYRVEGQGTAVFSKLQAGDEIDVMGPLGNGFPLAHVEANQTILIIGGGIGVPPLVELAKQAHQRGARVVSVIGFADRQAVILEDELKRYGEVFVTTDNGTYGQKGYVSTVVDQLSQSFDAIYACGAPAMMTYVDERFEHHPHAYLSLEARMACGMGACYACVVRPKGGKEHENQRVCKEGPVFATGSLVL</sequence>
<keyword evidence="8 11" id="KW-0249">Electron transport</keyword>
<dbReference type="PIRSF" id="PIRSF006816">
    <property type="entry name" value="Cyc3_hyd_g"/>
    <property type="match status" value="1"/>
</dbReference>